<proteinExistence type="predicted"/>
<accession>A0AA38U2H7</accession>
<evidence type="ECO:0000313" key="1">
    <source>
        <dbReference type="EMBL" id="KAJ3831194.1"/>
    </source>
</evidence>
<dbReference type="AlphaFoldDB" id="A0AA38U2H7"/>
<dbReference type="EMBL" id="MU807698">
    <property type="protein sequence ID" value="KAJ3831194.1"/>
    <property type="molecule type" value="Genomic_DNA"/>
</dbReference>
<keyword evidence="2" id="KW-1185">Reference proteome</keyword>
<sequence>MRRDFTRESIRVFVQRTDCYILFPCAAFNLTTWGFADCQYPTSPDGSFEGMLTKLLFRHFPAYYPARSAYAHFPFLDPVYMQEQLQKRGTADQYIWTRPCPPVAVSTGEVTVIDKYDEVTGGEDLEHSSRPEVEL</sequence>
<dbReference type="Proteomes" id="UP001163846">
    <property type="component" value="Unassembled WGS sequence"/>
</dbReference>
<organism evidence="1 2">
    <name type="scientific">Lentinula raphanica</name>
    <dbReference type="NCBI Taxonomy" id="153919"/>
    <lineage>
        <taxon>Eukaryota</taxon>
        <taxon>Fungi</taxon>
        <taxon>Dikarya</taxon>
        <taxon>Basidiomycota</taxon>
        <taxon>Agaricomycotina</taxon>
        <taxon>Agaricomycetes</taxon>
        <taxon>Agaricomycetidae</taxon>
        <taxon>Agaricales</taxon>
        <taxon>Marasmiineae</taxon>
        <taxon>Omphalotaceae</taxon>
        <taxon>Lentinula</taxon>
    </lineage>
</organism>
<reference evidence="1" key="1">
    <citation type="submission" date="2022-08" db="EMBL/GenBank/DDBJ databases">
        <authorList>
            <consortium name="DOE Joint Genome Institute"/>
            <person name="Min B."/>
            <person name="Riley R."/>
            <person name="Sierra-Patev S."/>
            <person name="Naranjo-Ortiz M."/>
            <person name="Looney B."/>
            <person name="Konkel Z."/>
            <person name="Slot J.C."/>
            <person name="Sakamoto Y."/>
            <person name="Steenwyk J.L."/>
            <person name="Rokas A."/>
            <person name="Carro J."/>
            <person name="Camarero S."/>
            <person name="Ferreira P."/>
            <person name="Molpeceres G."/>
            <person name="Ruiz-Duenas F.J."/>
            <person name="Serrano A."/>
            <person name="Henrissat B."/>
            <person name="Drula E."/>
            <person name="Hughes K.W."/>
            <person name="Mata J.L."/>
            <person name="Ishikawa N.K."/>
            <person name="Vargas-Isla R."/>
            <person name="Ushijima S."/>
            <person name="Smith C.A."/>
            <person name="Ahrendt S."/>
            <person name="Andreopoulos W."/>
            <person name="He G."/>
            <person name="Labutti K."/>
            <person name="Lipzen A."/>
            <person name="Ng V."/>
            <person name="Sandor L."/>
            <person name="Barry K."/>
            <person name="Martinez A.T."/>
            <person name="Xiao Y."/>
            <person name="Gibbons J.G."/>
            <person name="Terashima K."/>
            <person name="Hibbett D.S."/>
            <person name="Grigoriev I.V."/>
        </authorList>
    </citation>
    <scope>NUCLEOTIDE SEQUENCE</scope>
    <source>
        <strain evidence="1">TFB9207</strain>
    </source>
</reference>
<protein>
    <submittedName>
        <fullName evidence="1">Uncharacterized protein</fullName>
    </submittedName>
</protein>
<evidence type="ECO:0000313" key="2">
    <source>
        <dbReference type="Proteomes" id="UP001163846"/>
    </source>
</evidence>
<name>A0AA38U2H7_9AGAR</name>
<comment type="caution">
    <text evidence="1">The sequence shown here is derived from an EMBL/GenBank/DDBJ whole genome shotgun (WGS) entry which is preliminary data.</text>
</comment>
<gene>
    <name evidence="1" type="ORF">F5878DRAFT_549830</name>
</gene>